<organism evidence="3 4">
    <name type="scientific">Araneus ventricosus</name>
    <name type="common">Orbweaver spider</name>
    <name type="synonym">Epeira ventricosa</name>
    <dbReference type="NCBI Taxonomy" id="182803"/>
    <lineage>
        <taxon>Eukaryota</taxon>
        <taxon>Metazoa</taxon>
        <taxon>Ecdysozoa</taxon>
        <taxon>Arthropoda</taxon>
        <taxon>Chelicerata</taxon>
        <taxon>Arachnida</taxon>
        <taxon>Araneae</taxon>
        <taxon>Araneomorphae</taxon>
        <taxon>Entelegynae</taxon>
        <taxon>Araneoidea</taxon>
        <taxon>Araneidae</taxon>
        <taxon>Araneus</taxon>
    </lineage>
</organism>
<dbReference type="GO" id="GO:0003682">
    <property type="term" value="F:chromatin binding"/>
    <property type="evidence" value="ECO:0007669"/>
    <property type="project" value="TreeGrafter"/>
</dbReference>
<proteinExistence type="predicted"/>
<feature type="region of interest" description="Disordered" evidence="1">
    <location>
        <begin position="285"/>
        <end position="304"/>
    </location>
</feature>
<evidence type="ECO:0000313" key="4">
    <source>
        <dbReference type="Proteomes" id="UP000499080"/>
    </source>
</evidence>
<dbReference type="Proteomes" id="UP000499080">
    <property type="component" value="Unassembled WGS sequence"/>
</dbReference>
<comment type="caution">
    <text evidence="3">The sequence shown here is derived from an EMBL/GenBank/DDBJ whole genome shotgun (WGS) entry which is preliminary data.</text>
</comment>
<dbReference type="GO" id="GO:0010032">
    <property type="term" value="P:meiotic chromosome condensation"/>
    <property type="evidence" value="ECO:0007669"/>
    <property type="project" value="TreeGrafter"/>
</dbReference>
<evidence type="ECO:0000256" key="1">
    <source>
        <dbReference type="SAM" id="MobiDB-lite"/>
    </source>
</evidence>
<feature type="compositionally biased region" description="Polar residues" evidence="1">
    <location>
        <begin position="95"/>
        <end position="107"/>
    </location>
</feature>
<feature type="region of interest" description="Disordered" evidence="1">
    <location>
        <begin position="16"/>
        <end position="126"/>
    </location>
</feature>
<dbReference type="OrthoDB" id="6498393at2759"/>
<name>A0A4Y2QLL0_ARAVE</name>
<dbReference type="AlphaFoldDB" id="A0A4Y2QLL0"/>
<sequence>MNKCKVTSSGWLLLPTVSPDLIPSQSSSPDYSYENEDLDDNMCNDWDDNMPESSPFDEGYSPSSGCSDIPLSVPSSQGTSSVPSSQETDEGLGSLPSTPLENGSQPESGAFPEGSSQPESNDNTPIVNVSPMEVVQEGPDGLIHGIEGIENIPLEDAGVAPRPRRSMRQALKLCQLQEDGAAKQPEGKTAVSPEKEEVAVVKKAIQKKNTCNLPSKLKANDAIVLNPASEFCARTFFSMDRKYPKKLPHSFEVSAFRNHGALFAKFRDIQASLLAINQRKKEKANAAAAEENDEEDEEIDADGFDINDGVESNLDDPDTCDDIITAPLEAADIVIENNPVLPNPLSDNENPLAEDEPMFVEDHLDDGLSAYNDKELEDSFTNAARLQCDLFREDLQQYVQTSDISERVHAWEATMKPFLEELSQREEFDIDLYGSRILNAFEDSNRKQTITFRNFCKGKEKWEIHRYFMALLPLVNIGNVNIEPEELDDGEEDILVSLLSRKMHHKELEEFGHNEGEHS</sequence>
<gene>
    <name evidence="3" type="ORF">AVEN_89362_1</name>
</gene>
<feature type="compositionally biased region" description="Polar residues" evidence="1">
    <location>
        <begin position="114"/>
        <end position="126"/>
    </location>
</feature>
<evidence type="ECO:0000259" key="2">
    <source>
        <dbReference type="Pfam" id="PF16858"/>
    </source>
</evidence>
<dbReference type="GO" id="GO:0000796">
    <property type="term" value="C:condensin complex"/>
    <property type="evidence" value="ECO:0007669"/>
    <property type="project" value="TreeGrafter"/>
</dbReference>
<feature type="compositionally biased region" description="Acidic residues" evidence="1">
    <location>
        <begin position="290"/>
        <end position="304"/>
    </location>
</feature>
<dbReference type="PANTHER" id="PTHR14324">
    <property type="entry name" value="CONDENSIN-2 COMPLEX SUBUNIT H2"/>
    <property type="match status" value="1"/>
</dbReference>
<reference evidence="3 4" key="1">
    <citation type="journal article" date="2019" name="Sci. Rep.">
        <title>Orb-weaving spider Araneus ventricosus genome elucidates the spidroin gene catalogue.</title>
        <authorList>
            <person name="Kono N."/>
            <person name="Nakamura H."/>
            <person name="Ohtoshi R."/>
            <person name="Moran D.A.P."/>
            <person name="Shinohara A."/>
            <person name="Yoshida Y."/>
            <person name="Fujiwara M."/>
            <person name="Mori M."/>
            <person name="Tomita M."/>
            <person name="Arakawa K."/>
        </authorList>
    </citation>
    <scope>NUCLEOTIDE SEQUENCE [LARGE SCALE GENOMIC DNA]</scope>
</reference>
<dbReference type="Pfam" id="PF16858">
    <property type="entry name" value="CNDH2_C"/>
    <property type="match status" value="1"/>
</dbReference>
<feature type="domain" description="Condensin-2 complex subunit H2 C-terminal" evidence="2">
    <location>
        <begin position="383"/>
        <end position="508"/>
    </location>
</feature>
<dbReference type="PANTHER" id="PTHR14324:SF3">
    <property type="entry name" value="CONDENSIN-2 COMPLEX SUBUNIT H2"/>
    <property type="match status" value="1"/>
</dbReference>
<dbReference type="InterPro" id="IPR031737">
    <property type="entry name" value="CNDH2_C"/>
</dbReference>
<feature type="compositionally biased region" description="Low complexity" evidence="1">
    <location>
        <begin position="72"/>
        <end position="86"/>
    </location>
</feature>
<accession>A0A4Y2QLL0</accession>
<evidence type="ECO:0000313" key="3">
    <source>
        <dbReference type="EMBL" id="GBN64221.1"/>
    </source>
</evidence>
<dbReference type="GO" id="GO:0005634">
    <property type="term" value="C:nucleus"/>
    <property type="evidence" value="ECO:0007669"/>
    <property type="project" value="TreeGrafter"/>
</dbReference>
<keyword evidence="4" id="KW-1185">Reference proteome</keyword>
<feature type="compositionally biased region" description="Acidic residues" evidence="1">
    <location>
        <begin position="33"/>
        <end position="50"/>
    </location>
</feature>
<dbReference type="GO" id="GO:0051306">
    <property type="term" value="P:mitotic sister chromatid separation"/>
    <property type="evidence" value="ECO:0007669"/>
    <property type="project" value="TreeGrafter"/>
</dbReference>
<dbReference type="InterPro" id="IPR031739">
    <property type="entry name" value="Ncaph2"/>
</dbReference>
<protein>
    <recommendedName>
        <fullName evidence="2">Condensin-2 complex subunit H2 C-terminal domain-containing protein</fullName>
    </recommendedName>
</protein>
<dbReference type="EMBL" id="BGPR01014213">
    <property type="protein sequence ID" value="GBN64221.1"/>
    <property type="molecule type" value="Genomic_DNA"/>
</dbReference>